<sequence>MSFFARSSGKAARTASAEPSAAGPAASPASPSPATAPEQADRSSDRAMIDVVEADVMTAIDGVGGSIIATRDEVGRMREGVGRIRTQMERLAAAAEGAAGMTGGMLDTSRLLSSTSERIAGAMDQAGHHLATAADRSVEARALLAELERAGDEIASVVETIAAVSRQTNLLALNATIEAARAGEAGRGFAVVAGEVKALAVETGRAAADVRNRIARLREGAQASGAAIAAMTEAVDAMRPAFATVRGVTGDQAATVGALADEAQQAAAFVSGVSRDTSAATAAATDVDGLAQRAESASAAASVQTEALGRRFVAVIRQTEMGDRRRFDRYPIERVVTLAGTSGRTIDLSRGGVLIEAIPGLRAEPGARLVLEIERIGALTVRVVGISTMGLHCAFEGLAPAAEAALAATLAEVEADYAPMIATAQGMARRMAAVMEAEIAAGRLTPEILFDTAYRPIPGTDPQQFLTQAVPVLERLLSPLIEPPLQADPRMLFCIPTDRNGFLPVHNARVSQPQRPDDPVWNNAHCRNRRIFDDRTGITASRSTRPFTVQSYRREVGSAWVLVREIDAPIRVLGRHWGACRTAYRF</sequence>
<gene>
    <name evidence="5" type="ORF">MPPM_1562</name>
</gene>
<dbReference type="AlphaFoldDB" id="A0A160PBF9"/>
<dbReference type="Proteomes" id="UP000218288">
    <property type="component" value="Chromosome"/>
</dbReference>
<dbReference type="GO" id="GO:0007165">
    <property type="term" value="P:signal transduction"/>
    <property type="evidence" value="ECO:0007669"/>
    <property type="project" value="UniProtKB-KW"/>
</dbReference>
<accession>A0A160PBF9</accession>
<evidence type="ECO:0000259" key="4">
    <source>
        <dbReference type="PROSITE" id="PS50111"/>
    </source>
</evidence>
<dbReference type="PANTHER" id="PTHR32089">
    <property type="entry name" value="METHYL-ACCEPTING CHEMOTAXIS PROTEIN MCPB"/>
    <property type="match status" value="1"/>
</dbReference>
<proteinExistence type="predicted"/>
<dbReference type="Gene3D" id="1.10.287.950">
    <property type="entry name" value="Methyl-accepting chemotaxis protein"/>
    <property type="match status" value="1"/>
</dbReference>
<dbReference type="PROSITE" id="PS50111">
    <property type="entry name" value="CHEMOTAXIS_TRANSDUC_2"/>
    <property type="match status" value="1"/>
</dbReference>
<protein>
    <submittedName>
        <fullName evidence="5">Methyl-accepting chemotaxis protein</fullName>
    </submittedName>
</protein>
<dbReference type="SUPFAM" id="SSF58104">
    <property type="entry name" value="Methyl-accepting chemotaxis protein (MCP) signaling domain"/>
    <property type="match status" value="1"/>
</dbReference>
<dbReference type="SMART" id="SM00283">
    <property type="entry name" value="MA"/>
    <property type="match status" value="1"/>
</dbReference>
<dbReference type="SUPFAM" id="SSF141371">
    <property type="entry name" value="PilZ domain-like"/>
    <property type="match status" value="1"/>
</dbReference>
<dbReference type="GO" id="GO:0035438">
    <property type="term" value="F:cyclic-di-GMP binding"/>
    <property type="evidence" value="ECO:0007669"/>
    <property type="project" value="InterPro"/>
</dbReference>
<dbReference type="GO" id="GO:0016020">
    <property type="term" value="C:membrane"/>
    <property type="evidence" value="ECO:0007669"/>
    <property type="project" value="InterPro"/>
</dbReference>
<keyword evidence="1 2" id="KW-0807">Transducer</keyword>
<feature type="region of interest" description="Disordered" evidence="3">
    <location>
        <begin position="1"/>
        <end position="44"/>
    </location>
</feature>
<name>A0A160PBF9_9HYPH</name>
<organism evidence="5 6">
    <name type="scientific">Methylorubrum populi</name>
    <dbReference type="NCBI Taxonomy" id="223967"/>
    <lineage>
        <taxon>Bacteria</taxon>
        <taxon>Pseudomonadati</taxon>
        <taxon>Pseudomonadota</taxon>
        <taxon>Alphaproteobacteria</taxon>
        <taxon>Hyphomicrobiales</taxon>
        <taxon>Methylobacteriaceae</taxon>
        <taxon>Methylorubrum</taxon>
    </lineage>
</organism>
<evidence type="ECO:0000313" key="6">
    <source>
        <dbReference type="Proteomes" id="UP000218288"/>
    </source>
</evidence>
<feature type="compositionally biased region" description="Low complexity" evidence="3">
    <location>
        <begin position="11"/>
        <end position="37"/>
    </location>
</feature>
<dbReference type="EMBL" id="AP014809">
    <property type="protein sequence ID" value="BAU90167.1"/>
    <property type="molecule type" value="Genomic_DNA"/>
</dbReference>
<feature type="domain" description="Methyl-accepting transducer" evidence="4">
    <location>
        <begin position="52"/>
        <end position="291"/>
    </location>
</feature>
<dbReference type="PANTHER" id="PTHR32089:SF112">
    <property type="entry name" value="LYSOZYME-LIKE PROTEIN-RELATED"/>
    <property type="match status" value="1"/>
</dbReference>
<dbReference type="InterPro" id="IPR004089">
    <property type="entry name" value="MCPsignal_dom"/>
</dbReference>
<evidence type="ECO:0000313" key="5">
    <source>
        <dbReference type="EMBL" id="BAU90167.1"/>
    </source>
</evidence>
<evidence type="ECO:0000256" key="1">
    <source>
        <dbReference type="ARBA" id="ARBA00023224"/>
    </source>
</evidence>
<dbReference type="InterPro" id="IPR009875">
    <property type="entry name" value="PilZ_domain"/>
</dbReference>
<reference evidence="5 6" key="1">
    <citation type="journal article" date="2016" name="Genome Announc.">
        <title>Complete Genome Sequence of Methylobacterium populi P-1M, Isolated from Pink-Pigmented Household Biofilm.</title>
        <authorList>
            <person name="Morohoshi T."/>
            <person name="Ikeda T."/>
        </authorList>
    </citation>
    <scope>NUCLEOTIDE SEQUENCE [LARGE SCALE GENOMIC DNA]</scope>
    <source>
        <strain evidence="5 6">P-1M</strain>
    </source>
</reference>
<dbReference type="Pfam" id="PF00015">
    <property type="entry name" value="MCPsignal"/>
    <property type="match status" value="1"/>
</dbReference>
<evidence type="ECO:0000256" key="2">
    <source>
        <dbReference type="PROSITE-ProRule" id="PRU00284"/>
    </source>
</evidence>
<evidence type="ECO:0000256" key="3">
    <source>
        <dbReference type="SAM" id="MobiDB-lite"/>
    </source>
</evidence>
<dbReference type="Pfam" id="PF07238">
    <property type="entry name" value="PilZ"/>
    <property type="match status" value="1"/>
</dbReference>